<keyword evidence="3" id="KW-1185">Reference proteome</keyword>
<dbReference type="RefSeq" id="WP_390297264.1">
    <property type="nucleotide sequence ID" value="NZ_JBHSFU010000007.1"/>
</dbReference>
<keyword evidence="1" id="KW-1133">Transmembrane helix</keyword>
<dbReference type="Proteomes" id="UP001595989">
    <property type="component" value="Unassembled WGS sequence"/>
</dbReference>
<sequence>MDRNFYLGGFEYIILVFGLILSVVGFGKNKFEICLITELRVGHIKYIVTSLMMFLSLIGCSENKTVINIDDKSSFSTLVIQKMENNSSSEEMTKIIRDKQKIKQILKLVEGVKVKETKKDYAFNQLKSKSSYMFGFFEGEKTETGRIPYAFYILADGTFIFTYKEVNSIQQPRITVKKHEDLLNEIKRRLEIDF</sequence>
<dbReference type="EMBL" id="JBHSFU010000007">
    <property type="protein sequence ID" value="MFC4559338.1"/>
    <property type="molecule type" value="Genomic_DNA"/>
</dbReference>
<proteinExistence type="predicted"/>
<keyword evidence="1" id="KW-0812">Transmembrane</keyword>
<evidence type="ECO:0000313" key="2">
    <source>
        <dbReference type="EMBL" id="MFC4559338.1"/>
    </source>
</evidence>
<reference evidence="3" key="1">
    <citation type="journal article" date="2019" name="Int. J. Syst. Evol. Microbiol.">
        <title>The Global Catalogue of Microorganisms (GCM) 10K type strain sequencing project: providing services to taxonomists for standard genome sequencing and annotation.</title>
        <authorList>
            <consortium name="The Broad Institute Genomics Platform"/>
            <consortium name="The Broad Institute Genome Sequencing Center for Infectious Disease"/>
            <person name="Wu L."/>
            <person name="Ma J."/>
        </authorList>
    </citation>
    <scope>NUCLEOTIDE SEQUENCE [LARGE SCALE GENOMIC DNA]</scope>
    <source>
        <strain evidence="3">CGMCC 4.7426</strain>
    </source>
</reference>
<protein>
    <recommendedName>
        <fullName evidence="4">Lipoprotein</fullName>
    </recommendedName>
</protein>
<feature type="transmembrane region" description="Helical" evidence="1">
    <location>
        <begin position="6"/>
        <end position="27"/>
    </location>
</feature>
<gene>
    <name evidence="2" type="ORF">ACFO3D_14150</name>
</gene>
<evidence type="ECO:0000313" key="3">
    <source>
        <dbReference type="Proteomes" id="UP001595989"/>
    </source>
</evidence>
<comment type="caution">
    <text evidence="2">The sequence shown here is derived from an EMBL/GenBank/DDBJ whole genome shotgun (WGS) entry which is preliminary data.</text>
</comment>
<evidence type="ECO:0000256" key="1">
    <source>
        <dbReference type="SAM" id="Phobius"/>
    </source>
</evidence>
<evidence type="ECO:0008006" key="4">
    <source>
        <dbReference type="Google" id="ProtNLM"/>
    </source>
</evidence>
<name>A0ABV9DLT5_9BACI</name>
<keyword evidence="1" id="KW-0472">Membrane</keyword>
<organism evidence="2 3">
    <name type="scientific">Virgibacillus kekensis</name>
    <dbReference type="NCBI Taxonomy" id="202261"/>
    <lineage>
        <taxon>Bacteria</taxon>
        <taxon>Bacillati</taxon>
        <taxon>Bacillota</taxon>
        <taxon>Bacilli</taxon>
        <taxon>Bacillales</taxon>
        <taxon>Bacillaceae</taxon>
        <taxon>Virgibacillus</taxon>
    </lineage>
</organism>
<accession>A0ABV9DLT5</accession>